<proteinExistence type="predicted"/>
<keyword evidence="1" id="KW-1185">Reference proteome</keyword>
<dbReference type="Proteomes" id="UP000887569">
    <property type="component" value="Unplaced"/>
</dbReference>
<dbReference type="AlphaFoldDB" id="A0A915AZS7"/>
<evidence type="ECO:0000313" key="1">
    <source>
        <dbReference type="Proteomes" id="UP000887569"/>
    </source>
</evidence>
<accession>A0A915AZS7</accession>
<protein>
    <submittedName>
        <fullName evidence="2">SRCR domain-containing protein</fullName>
    </submittedName>
</protein>
<organism evidence="1 2">
    <name type="scientific">Parascaris univalens</name>
    <name type="common">Nematode worm</name>
    <dbReference type="NCBI Taxonomy" id="6257"/>
    <lineage>
        <taxon>Eukaryota</taxon>
        <taxon>Metazoa</taxon>
        <taxon>Ecdysozoa</taxon>
        <taxon>Nematoda</taxon>
        <taxon>Chromadorea</taxon>
        <taxon>Rhabditida</taxon>
        <taxon>Spirurina</taxon>
        <taxon>Ascaridomorpha</taxon>
        <taxon>Ascaridoidea</taxon>
        <taxon>Ascarididae</taxon>
        <taxon>Parascaris</taxon>
    </lineage>
</organism>
<reference evidence="2" key="1">
    <citation type="submission" date="2022-11" db="UniProtKB">
        <authorList>
            <consortium name="WormBaseParasite"/>
        </authorList>
    </citation>
    <scope>IDENTIFICATION</scope>
</reference>
<evidence type="ECO:0000313" key="2">
    <source>
        <dbReference type="WBParaSite" id="PgR019_g012_t01"/>
    </source>
</evidence>
<sequence length="73" mass="8640">SPSQAVDDENYHFHSVIRCCGGRELSRLTSHRVHVWTYLDLAKLPKTMHFLMQISELRNRVLCKTWRSTDLRV</sequence>
<name>A0A915AZS7_PARUN</name>
<dbReference type="WBParaSite" id="PgR019_g012_t01">
    <property type="protein sequence ID" value="PgR019_g012_t01"/>
    <property type="gene ID" value="PgR019_g012"/>
</dbReference>